<evidence type="ECO:0000256" key="16">
    <source>
        <dbReference type="ARBA" id="ARBA00023136"/>
    </source>
</evidence>
<feature type="binding site" evidence="18">
    <location>
        <position position="202"/>
    </location>
    <ligand>
        <name>a ubiquinone</name>
        <dbReference type="ChEBI" id="CHEBI:16389"/>
    </ligand>
</feature>
<feature type="binding site" description="axial binding residue" evidence="19">
    <location>
        <position position="98"/>
    </location>
    <ligand>
        <name>heme b</name>
        <dbReference type="ChEBI" id="CHEBI:60344"/>
        <label>b566</label>
    </ligand>
    <ligandPart>
        <name>Fe</name>
        <dbReference type="ChEBI" id="CHEBI:18248"/>
    </ligandPart>
</feature>
<dbReference type="Pfam" id="PF00033">
    <property type="entry name" value="Cytochrome_B"/>
    <property type="match status" value="1"/>
</dbReference>
<keyword evidence="11 20" id="KW-0249">Electron transport</keyword>
<dbReference type="EMBL" id="DQ461759">
    <property type="protein sequence ID" value="ABF00461.1"/>
    <property type="molecule type" value="Genomic_DNA"/>
</dbReference>
<comment type="subunit">
    <text evidence="3">The cytochrome bc1 complex contains 3 respiratory subunits (MT-CYB, CYC1 and UQCRFS1), 2 core proteins (UQCRC1 and UQCRC2) and probably 6 low-molecular weight proteins.</text>
</comment>
<dbReference type="PROSITE" id="PS51002">
    <property type="entry name" value="CYTB_NTER"/>
    <property type="match status" value="1"/>
</dbReference>
<evidence type="ECO:0000256" key="10">
    <source>
        <dbReference type="ARBA" id="ARBA00022792"/>
    </source>
</evidence>
<evidence type="ECO:0000256" key="14">
    <source>
        <dbReference type="ARBA" id="ARBA00023075"/>
    </source>
</evidence>
<dbReference type="PIRSF" id="PIRSF038885">
    <property type="entry name" value="COB"/>
    <property type="match status" value="1"/>
</dbReference>
<evidence type="ECO:0000313" key="24">
    <source>
        <dbReference type="EMBL" id="ABF00460.1"/>
    </source>
</evidence>
<keyword evidence="16 20" id="KW-0472">Membrane</keyword>
<dbReference type="InterPro" id="IPR036150">
    <property type="entry name" value="Cyt_b/b6_C_sf"/>
</dbReference>
<dbReference type="EMBL" id="DQ461757">
    <property type="protein sequence ID" value="ABF00459.1"/>
    <property type="molecule type" value="Genomic_DNA"/>
</dbReference>
<dbReference type="PROSITE" id="PS51003">
    <property type="entry name" value="CYTB_CTER"/>
    <property type="match status" value="1"/>
</dbReference>
<feature type="transmembrane region" description="Helical" evidence="20">
    <location>
        <begin position="178"/>
        <end position="201"/>
    </location>
</feature>
<keyword evidence="14" id="KW-0830">Ubiquinone</keyword>
<dbReference type="InterPro" id="IPR027387">
    <property type="entry name" value="Cytb/b6-like_sf"/>
</dbReference>
<feature type="binding site" description="axial binding residue" evidence="19">
    <location>
        <position position="84"/>
    </location>
    <ligand>
        <name>heme b</name>
        <dbReference type="ChEBI" id="CHEBI:60344"/>
        <label>b562</label>
    </ligand>
    <ligandPart>
        <name>Fe</name>
        <dbReference type="ChEBI" id="CHEBI:18248"/>
    </ligandPart>
</feature>
<dbReference type="CDD" id="cd00290">
    <property type="entry name" value="cytochrome_b_C"/>
    <property type="match status" value="1"/>
</dbReference>
<evidence type="ECO:0000259" key="22">
    <source>
        <dbReference type="PROSITE" id="PS51003"/>
    </source>
</evidence>
<keyword evidence="15 20" id="KW-0496">Mitochondrion</keyword>
<evidence type="ECO:0000256" key="2">
    <source>
        <dbReference type="ARBA" id="ARBA00004448"/>
    </source>
</evidence>
<dbReference type="FunFam" id="1.20.810.10:FF:000002">
    <property type="entry name" value="Cytochrome b"/>
    <property type="match status" value="1"/>
</dbReference>
<evidence type="ECO:0000256" key="13">
    <source>
        <dbReference type="ARBA" id="ARBA00023004"/>
    </source>
</evidence>
<evidence type="ECO:0000256" key="20">
    <source>
        <dbReference type="RuleBase" id="RU362117"/>
    </source>
</evidence>
<dbReference type="GO" id="GO:0008121">
    <property type="term" value="F:quinol-cytochrome-c reductase activity"/>
    <property type="evidence" value="ECO:0007669"/>
    <property type="project" value="InterPro"/>
</dbReference>
<evidence type="ECO:0000259" key="21">
    <source>
        <dbReference type="PROSITE" id="PS51002"/>
    </source>
</evidence>
<evidence type="ECO:0000256" key="4">
    <source>
        <dbReference type="ARBA" id="ARBA00013531"/>
    </source>
</evidence>
<dbReference type="GO" id="GO:0016491">
    <property type="term" value="F:oxidoreductase activity"/>
    <property type="evidence" value="ECO:0007669"/>
    <property type="project" value="UniProtKB-UniRule"/>
</dbReference>
<evidence type="ECO:0000313" key="27">
    <source>
        <dbReference type="EMBL" id="AFP44042.1"/>
    </source>
</evidence>
<dbReference type="InterPro" id="IPR048260">
    <property type="entry name" value="Cytochrome_b_C_euk/bac"/>
</dbReference>
<feature type="transmembrane region" description="Helical" evidence="20">
    <location>
        <begin position="141"/>
        <end position="158"/>
    </location>
</feature>
<dbReference type="EMBL" id="DQ461758">
    <property type="protein sequence ID" value="ABF00460.1"/>
    <property type="molecule type" value="Genomic_DNA"/>
</dbReference>
<dbReference type="CDD" id="cd00284">
    <property type="entry name" value="Cytochrome_b_N"/>
    <property type="match status" value="1"/>
</dbReference>
<feature type="binding site" description="axial binding residue" evidence="19">
    <location>
        <position position="197"/>
    </location>
    <ligand>
        <name>heme b</name>
        <dbReference type="ChEBI" id="CHEBI:60344"/>
        <label>b566</label>
    </ligand>
    <ligandPart>
        <name>Fe</name>
        <dbReference type="ChEBI" id="CHEBI:18248"/>
    </ligandPart>
</feature>
<feature type="transmembrane region" description="Helical" evidence="20">
    <location>
        <begin position="31"/>
        <end position="57"/>
    </location>
</feature>
<dbReference type="EMBL" id="JN673206">
    <property type="protein sequence ID" value="AFP44042.1"/>
    <property type="molecule type" value="Genomic_DNA"/>
</dbReference>
<keyword evidence="13 19" id="KW-0408">Iron</keyword>
<keyword evidence="9 19" id="KW-0479">Metal-binding</keyword>
<dbReference type="InterPro" id="IPR048259">
    <property type="entry name" value="Cytochrome_b_N_euk/bac"/>
</dbReference>
<feature type="transmembrane region" description="Helical" evidence="20">
    <location>
        <begin position="347"/>
        <end position="372"/>
    </location>
</feature>
<name>Q1KQ17_9SAUR</name>
<dbReference type="InterPro" id="IPR005798">
    <property type="entry name" value="Cyt_b/b6_C"/>
</dbReference>
<evidence type="ECO:0000256" key="9">
    <source>
        <dbReference type="ARBA" id="ARBA00022723"/>
    </source>
</evidence>
<evidence type="ECO:0000256" key="19">
    <source>
        <dbReference type="PIRSR" id="PIRSR038885-2"/>
    </source>
</evidence>
<reference evidence="26" key="2">
    <citation type="submission" date="2010-09" db="EMBL/GenBank/DDBJ databases">
        <authorList>
            <person name="Pavlicev M."/>
            <person name="Mayer W."/>
        </authorList>
    </citation>
    <scope>NUCLEOTIDE SEQUENCE</scope>
    <source>
        <strain evidence="23">BH1</strain>
        <strain evidence="24">BH2</strain>
        <strain evidence="25">BH5</strain>
        <strain evidence="26">NN1</strain>
    </source>
</reference>
<dbReference type="PANTHER" id="PTHR19271">
    <property type="entry name" value="CYTOCHROME B"/>
    <property type="match status" value="1"/>
</dbReference>
<gene>
    <name evidence="26" type="primary">cytb</name>
    <name evidence="27" type="synonym">cyt b</name>
</gene>
<evidence type="ECO:0000256" key="7">
    <source>
        <dbReference type="ARBA" id="ARBA00022660"/>
    </source>
</evidence>
<keyword evidence="6 19" id="KW-0349">Heme</keyword>
<evidence type="ECO:0000256" key="12">
    <source>
        <dbReference type="ARBA" id="ARBA00022989"/>
    </source>
</evidence>
<comment type="subcellular location">
    <subcellularLocation>
        <location evidence="2">Mitochondrion inner membrane</location>
        <topology evidence="2">Multi-pass membrane protein</topology>
    </subcellularLocation>
</comment>
<feature type="transmembrane region" description="Helical" evidence="20">
    <location>
        <begin position="230"/>
        <end position="251"/>
    </location>
</feature>
<evidence type="ECO:0000256" key="3">
    <source>
        <dbReference type="ARBA" id="ARBA00011660"/>
    </source>
</evidence>
<dbReference type="AlphaFoldDB" id="Q1KQ17"/>
<protein>
    <recommendedName>
        <fullName evidence="4 20">Cytochrome b</fullName>
    </recommendedName>
</protein>
<sequence>MTLNLRKQHPILKIINSSFIDLPTPSNISAWWNFGSLLGLCLIIQTVTGLFLAMHYTADISSAFSSIAHIHRDVQYGWLIRNLHANGASMFFICIYLHIGRGLYYGSYLYTETWNIGVILLLLVMATAFMGYVLPWGQMSFWGATVITNLLSAAPYVGETLVQWIWGGFAVDNATLTRFFTLHFMLPFLIMGASMVHLLFLHETGSNNPTGLNSNVDKIPFHPYFSYKDLLGALILLMTLLFLALFLPNLLGDPENFTPANPLVTPPHIKPEWYFLFAYAILRSIPNKLGGVLALLFSILILLILPFTHLSKQRTLAFRPLSQMLFWLLISDIIILTWIGGQPVEHPFIIIGQLASVFYFSIFLFLMPLLALMENKLLKW</sequence>
<dbReference type="InterPro" id="IPR030689">
    <property type="entry name" value="Cytochrome_b"/>
</dbReference>
<keyword evidence="5 20" id="KW-0813">Transport</keyword>
<dbReference type="GO" id="GO:0045275">
    <property type="term" value="C:respiratory chain complex III"/>
    <property type="evidence" value="ECO:0007669"/>
    <property type="project" value="InterPro"/>
</dbReference>
<dbReference type="InterPro" id="IPR005797">
    <property type="entry name" value="Cyt_b/b6_N"/>
</dbReference>
<evidence type="ECO:0000256" key="1">
    <source>
        <dbReference type="ARBA" id="ARBA00002566"/>
    </source>
</evidence>
<feature type="binding site" description="axial binding residue" evidence="19">
    <location>
        <position position="183"/>
    </location>
    <ligand>
        <name>heme b</name>
        <dbReference type="ChEBI" id="CHEBI:60344"/>
        <label>b562</label>
    </ligand>
    <ligandPart>
        <name>Fe</name>
        <dbReference type="ChEBI" id="CHEBI:18248"/>
    </ligandPart>
</feature>
<feature type="domain" description="Cytochrome b/b6 N-terminal region profile" evidence="21">
    <location>
        <begin position="2"/>
        <end position="210"/>
    </location>
</feature>
<dbReference type="InterPro" id="IPR016174">
    <property type="entry name" value="Di-haem_cyt_TM"/>
</dbReference>
<dbReference type="GO" id="GO:0005743">
    <property type="term" value="C:mitochondrial inner membrane"/>
    <property type="evidence" value="ECO:0007669"/>
    <property type="project" value="UniProtKB-SubCell"/>
</dbReference>
<evidence type="ECO:0000313" key="25">
    <source>
        <dbReference type="EMBL" id="ABF00461.1"/>
    </source>
</evidence>
<proteinExistence type="inferred from homology"/>
<feature type="domain" description="Cytochrome b/b6 C-terminal region profile" evidence="22">
    <location>
        <begin position="211"/>
        <end position="380"/>
    </location>
</feature>
<comment type="similarity">
    <text evidence="17 20">Belongs to the cytochrome b family.</text>
</comment>
<dbReference type="SUPFAM" id="SSF81342">
    <property type="entry name" value="Transmembrane di-heme cytochromes"/>
    <property type="match status" value="1"/>
</dbReference>
<geneLocation type="mitochondrion" evidence="26"/>
<reference evidence="27" key="3">
    <citation type="submission" date="2011-09" db="EMBL/GenBank/DDBJ databases">
        <title>Phylogenetic relationships among four lizards species of the genus Phoenicolacerta (Squamata: Lacertidae) from the Middle East.</title>
        <authorList>
            <person name="Pavlicev M."/>
            <person name="Pinsker W."/>
            <person name="Mayer W."/>
        </authorList>
    </citation>
    <scope>NUCLEOTIDE SEQUENCE</scope>
    <source>
        <strain evidence="27">BH3</strain>
    </source>
</reference>
<evidence type="ECO:0000256" key="6">
    <source>
        <dbReference type="ARBA" id="ARBA00022617"/>
    </source>
</evidence>
<feature type="transmembrane region" description="Helical" evidence="20">
    <location>
        <begin position="321"/>
        <end position="341"/>
    </location>
</feature>
<evidence type="ECO:0000313" key="23">
    <source>
        <dbReference type="EMBL" id="ABF00459.1"/>
    </source>
</evidence>
<keyword evidence="10" id="KW-0999">Mitochondrion inner membrane</keyword>
<dbReference type="Pfam" id="PF00032">
    <property type="entry name" value="Cytochrom_B_C"/>
    <property type="match status" value="1"/>
</dbReference>
<evidence type="ECO:0000256" key="8">
    <source>
        <dbReference type="ARBA" id="ARBA00022692"/>
    </source>
</evidence>
<dbReference type="Gene3D" id="1.20.810.10">
    <property type="entry name" value="Cytochrome Bc1 Complex, Chain C"/>
    <property type="match status" value="1"/>
</dbReference>
<feature type="transmembrane region" description="Helical" evidence="20">
    <location>
        <begin position="78"/>
        <end position="99"/>
    </location>
</feature>
<dbReference type="PANTHER" id="PTHR19271:SF16">
    <property type="entry name" value="CYTOCHROME B"/>
    <property type="match status" value="1"/>
</dbReference>
<feature type="transmembrane region" description="Helical" evidence="20">
    <location>
        <begin position="289"/>
        <end position="309"/>
    </location>
</feature>
<keyword evidence="8 20" id="KW-0812">Transmembrane</keyword>
<dbReference type="EMBL" id="DQ461760">
    <property type="protein sequence ID" value="ABF00462.1"/>
    <property type="molecule type" value="Genomic_DNA"/>
</dbReference>
<evidence type="ECO:0000256" key="5">
    <source>
        <dbReference type="ARBA" id="ARBA00022448"/>
    </source>
</evidence>
<feature type="transmembrane region" description="Helical" evidence="20">
    <location>
        <begin position="114"/>
        <end position="134"/>
    </location>
</feature>
<accession>Q1KQ17</accession>
<dbReference type="GO" id="GO:0046872">
    <property type="term" value="F:metal ion binding"/>
    <property type="evidence" value="ECO:0007669"/>
    <property type="project" value="UniProtKB-UniRule"/>
</dbReference>
<evidence type="ECO:0000313" key="26">
    <source>
        <dbReference type="EMBL" id="ABF00462.1"/>
    </source>
</evidence>
<evidence type="ECO:0000256" key="18">
    <source>
        <dbReference type="PIRSR" id="PIRSR038885-1"/>
    </source>
</evidence>
<organism evidence="26">
    <name type="scientific">Phoenicolacerta laevis</name>
    <name type="common">Lebanon lizard</name>
    <dbReference type="NCBI Taxonomy" id="575500"/>
    <lineage>
        <taxon>Eukaryota</taxon>
        <taxon>Metazoa</taxon>
        <taxon>Chordata</taxon>
        <taxon>Craniata</taxon>
        <taxon>Vertebrata</taxon>
        <taxon>Euteleostomi</taxon>
        <taxon>Lepidosauria</taxon>
        <taxon>Squamata</taxon>
        <taxon>Bifurcata</taxon>
        <taxon>Unidentata</taxon>
        <taxon>Episquamata</taxon>
        <taxon>Laterata</taxon>
        <taxon>Lacertibaenia</taxon>
        <taxon>Lacertidae</taxon>
        <taxon>Phoenicolacerta</taxon>
    </lineage>
</organism>
<evidence type="ECO:0000256" key="11">
    <source>
        <dbReference type="ARBA" id="ARBA00022982"/>
    </source>
</evidence>
<keyword evidence="12 20" id="KW-1133">Transmembrane helix</keyword>
<comment type="function">
    <text evidence="1 20">Component of the ubiquinol-cytochrome c reductase complex (complex III or cytochrome b-c1 complex) that is part of the mitochondrial respiratory chain. The b-c1 complex mediates electron transfer from ubiquinol to cytochrome c. Contributes to the generation of a proton gradient across the mitochondrial membrane that is then used for ATP synthesis.</text>
</comment>
<evidence type="ECO:0000256" key="17">
    <source>
        <dbReference type="ARBA" id="ARBA00061233"/>
    </source>
</evidence>
<comment type="cofactor">
    <cofactor evidence="20">
        <name>heme b</name>
        <dbReference type="ChEBI" id="CHEBI:60344"/>
    </cofactor>
    <text evidence="20">Binds 2 heme groups non-covalently.</text>
</comment>
<dbReference type="GO" id="GO:0006122">
    <property type="term" value="P:mitochondrial electron transport, ubiquinol to cytochrome c"/>
    <property type="evidence" value="ECO:0007669"/>
    <property type="project" value="TreeGrafter"/>
</dbReference>
<comment type="cofactor">
    <cofactor evidence="19">
        <name>heme</name>
        <dbReference type="ChEBI" id="CHEBI:30413"/>
    </cofactor>
    <text evidence="19">Binds 2 heme groups non-covalently.</text>
</comment>
<keyword evidence="7 20" id="KW-0679">Respiratory chain</keyword>
<reference evidence="26" key="1">
    <citation type="journal article" date="2006" name="J. Exp. Zool. B Mol. Dev. Evol.">
        <title>Multiple copies of coding as well as pseudogene c-mos sequence exist in three lacertid species.</title>
        <authorList>
            <person name="Pavlicev M."/>
            <person name="Mayer W."/>
        </authorList>
    </citation>
    <scope>NUCLEOTIDE SEQUENCE</scope>
    <source>
        <strain evidence="23">BH1</strain>
        <strain evidence="24">BH2</strain>
        <strain evidence="25">BH5</strain>
        <strain evidence="26">NN1</strain>
    </source>
</reference>
<evidence type="ECO:0000256" key="15">
    <source>
        <dbReference type="ARBA" id="ARBA00023128"/>
    </source>
</evidence>
<dbReference type="SUPFAM" id="SSF81648">
    <property type="entry name" value="a domain/subunit of cytochrome bc1 complex (Ubiquinol-cytochrome c reductase)"/>
    <property type="match status" value="1"/>
</dbReference>